<evidence type="ECO:0000256" key="2">
    <source>
        <dbReference type="ARBA" id="ARBA00022475"/>
    </source>
</evidence>
<sequence>MMSKEYGVFVRESTGLVKSANLWDAVSINIANMSIGAALASIGFTLAALPTVAGANLVYASLIAALFALPQVIVYSTLIRYIPRVGGDYVWLGRALGPKLAWLTNGLVFGFIIESLTYYALIAFSSVFQLQAVLPILGVNISLSTIEEVGIGIAFFAVIVIVNILGTKYGVKLMTALTAISLLGLLAAIVVLFATPKAQIISAVSSLLPSGYTYSKVASSYTGPYFSMSTILMLLPFFAIYVYPWLNAGPAIASEIKGKNALHWNVPMAFLFSLIFLTLGFEAMYYSLGFNFVTAALSNYNINGILNFWTIAMVASHNAALSWFIGISSVTWYLAVLAYGAIVVVRYWFALAFDRVWPSVFAYVSPRFGTPIYAHTFDLVITAALIAAAGIIYNTFTALYGAVVEAVIYYMVVGVAAVIIATLKYSSFNVNSRSRVILGIFGALMFGVMAYITYEFLAYPQIWGGNWLAYGVELGAVILGIAVYLVSRYISLRRYGIDISVAYTEIPPE</sequence>
<dbReference type="Proteomes" id="UP001060771">
    <property type="component" value="Chromosome"/>
</dbReference>
<dbReference type="PANTHER" id="PTHR42770">
    <property type="entry name" value="AMINO ACID TRANSPORTER-RELATED"/>
    <property type="match status" value="1"/>
</dbReference>
<proteinExistence type="predicted"/>
<feature type="transmembrane region" description="Helical" evidence="6">
    <location>
        <begin position="149"/>
        <end position="167"/>
    </location>
</feature>
<evidence type="ECO:0000256" key="6">
    <source>
        <dbReference type="SAM" id="Phobius"/>
    </source>
</evidence>
<feature type="transmembrane region" description="Helical" evidence="6">
    <location>
        <begin position="266"/>
        <end position="293"/>
    </location>
</feature>
<feature type="transmembrane region" description="Helical" evidence="6">
    <location>
        <begin position="331"/>
        <end position="351"/>
    </location>
</feature>
<dbReference type="InterPro" id="IPR050367">
    <property type="entry name" value="APC_superfamily"/>
</dbReference>
<protein>
    <submittedName>
        <fullName evidence="7">Amino acid permease</fullName>
    </submittedName>
</protein>
<evidence type="ECO:0000256" key="1">
    <source>
        <dbReference type="ARBA" id="ARBA00004651"/>
    </source>
</evidence>
<keyword evidence="8" id="KW-1185">Reference proteome</keyword>
<feature type="transmembrane region" description="Helical" evidence="6">
    <location>
        <begin position="305"/>
        <end position="325"/>
    </location>
</feature>
<dbReference type="RefSeq" id="WP_308419783.1">
    <property type="nucleotide sequence ID" value="NZ_AP026830.1"/>
</dbReference>
<feature type="transmembrane region" description="Helical" evidence="6">
    <location>
        <begin position="435"/>
        <end position="454"/>
    </location>
</feature>
<gene>
    <name evidence="7" type="ORF">Vsou_11180</name>
</gene>
<comment type="subcellular location">
    <subcellularLocation>
        <location evidence="1">Cell membrane</location>
        <topology evidence="1">Multi-pass membrane protein</topology>
    </subcellularLocation>
</comment>
<organism evidence="7 8">
    <name type="scientific">Vulcanisaeta souniana JCM 11219</name>
    <dbReference type="NCBI Taxonomy" id="1293586"/>
    <lineage>
        <taxon>Archaea</taxon>
        <taxon>Thermoproteota</taxon>
        <taxon>Thermoprotei</taxon>
        <taxon>Thermoproteales</taxon>
        <taxon>Thermoproteaceae</taxon>
        <taxon>Vulcanisaeta</taxon>
    </lineage>
</organism>
<dbReference type="PIRSF" id="PIRSF006060">
    <property type="entry name" value="AA_transporter"/>
    <property type="match status" value="1"/>
</dbReference>
<feature type="transmembrane region" description="Helical" evidence="6">
    <location>
        <begin position="173"/>
        <end position="194"/>
    </location>
</feature>
<evidence type="ECO:0000313" key="7">
    <source>
        <dbReference type="EMBL" id="BDR92025.1"/>
    </source>
</evidence>
<keyword evidence="3 6" id="KW-0812">Transmembrane</keyword>
<feature type="transmembrane region" description="Helical" evidence="6">
    <location>
        <begin position="372"/>
        <end position="393"/>
    </location>
</feature>
<feature type="transmembrane region" description="Helical" evidence="6">
    <location>
        <begin position="58"/>
        <end position="79"/>
    </location>
</feature>
<accession>A0ABM8BLY6</accession>
<dbReference type="InterPro" id="IPR002293">
    <property type="entry name" value="AA/rel_permease1"/>
</dbReference>
<feature type="transmembrane region" description="Helical" evidence="6">
    <location>
        <begin position="225"/>
        <end position="246"/>
    </location>
</feature>
<evidence type="ECO:0000313" key="8">
    <source>
        <dbReference type="Proteomes" id="UP001060771"/>
    </source>
</evidence>
<evidence type="ECO:0000256" key="3">
    <source>
        <dbReference type="ARBA" id="ARBA00022692"/>
    </source>
</evidence>
<dbReference type="PANTHER" id="PTHR42770:SF7">
    <property type="entry name" value="MEMBRANE PROTEIN"/>
    <property type="match status" value="1"/>
</dbReference>
<reference evidence="8" key="1">
    <citation type="submission" date="2022-09" db="EMBL/GenBank/DDBJ databases">
        <title>Complete genome sequence of Vulcanisaeta souniana.</title>
        <authorList>
            <person name="Kato S."/>
            <person name="Itoh T."/>
            <person name="Ohkuma M."/>
        </authorList>
    </citation>
    <scope>NUCLEOTIDE SEQUENCE [LARGE SCALE GENOMIC DNA]</scope>
    <source>
        <strain evidence="8">JCM 11219</strain>
    </source>
</reference>
<keyword evidence="4 6" id="KW-1133">Transmembrane helix</keyword>
<evidence type="ECO:0000256" key="4">
    <source>
        <dbReference type="ARBA" id="ARBA00022989"/>
    </source>
</evidence>
<dbReference type="EMBL" id="AP026830">
    <property type="protein sequence ID" value="BDR92025.1"/>
    <property type="molecule type" value="Genomic_DNA"/>
</dbReference>
<keyword evidence="5 6" id="KW-0472">Membrane</keyword>
<dbReference type="Pfam" id="PF13520">
    <property type="entry name" value="AA_permease_2"/>
    <property type="match status" value="1"/>
</dbReference>
<dbReference type="Gene3D" id="1.20.1740.10">
    <property type="entry name" value="Amino acid/polyamine transporter I"/>
    <property type="match status" value="1"/>
</dbReference>
<feature type="transmembrane region" description="Helical" evidence="6">
    <location>
        <begin position="399"/>
        <end position="423"/>
    </location>
</feature>
<feature type="transmembrane region" description="Helical" evidence="6">
    <location>
        <begin position="21"/>
        <end position="46"/>
    </location>
</feature>
<evidence type="ECO:0000256" key="5">
    <source>
        <dbReference type="ARBA" id="ARBA00023136"/>
    </source>
</evidence>
<feature type="transmembrane region" description="Helical" evidence="6">
    <location>
        <begin position="466"/>
        <end position="486"/>
    </location>
</feature>
<name>A0ABM8BLY6_9CREN</name>
<dbReference type="GeneID" id="76206664"/>
<keyword evidence="2" id="KW-1003">Cell membrane</keyword>
<feature type="transmembrane region" description="Helical" evidence="6">
    <location>
        <begin position="91"/>
        <end position="112"/>
    </location>
</feature>